<evidence type="ECO:0000256" key="7">
    <source>
        <dbReference type="ARBA" id="ARBA00034617"/>
    </source>
</evidence>
<dbReference type="CDD" id="cd18807">
    <property type="entry name" value="SF1_C_UvrD"/>
    <property type="match status" value="1"/>
</dbReference>
<protein>
    <recommendedName>
        <fullName evidence="8">DNA 3'-5' helicase</fullName>
        <ecNumber evidence="8">5.6.2.4</ecNumber>
    </recommendedName>
</protein>
<keyword evidence="3 10" id="KW-0378">Hydrolase</keyword>
<sequence length="869" mass="99671">MRTRALTLHETGLEAGRKFLPIPEVDQRVRLERGWVFHRLHWGDFRLRLFRQSGLDDWGQWLQEAHQVYCQAQLKGIHQQMLEMAEQFELQMAGRQRYWRHSQIEDWLPHFVEIAPYFQLLDRFEDLQLKVTDAMHALAKLLADPEGCRHTFNQMLMEQQQARYKTFFDQLEAHPLTQDQRLACLTDEDNVLVLAGAGTGKTSTLCAKAAWLVEAGLAQPEEILILAYGKDASLELKQRLAAYAECQQPLRSANPSLTTTQLLATEPAAADNARMDKVPDAAKKAALDKIKVSTFHAFGKELMDAIPGQKATVSPLATDARAMRRFVDDWLHSQFAELKSARHLVIYAAYYLYPLQSEECFTGFPAYQRYVREQEVRTLAGERVKSYGELEIANTLFLLGIEYQYEPGYPHTHEVLNKPYRPDFYLPQLDIYLEHVGGSDEQSKDAESRQYRQDLEWKREVHAACGTTLICTYSHEAQEGLAALLEARLKAACRTQKRLWKELIQPRAPQAILEQLQRQGQTGRLSQLLADCLSRFKESRLSLKEMQQSGDQSLEGRRLAAFAVLLEGLVKHYQQYLRLAGQMDFSDMIRVAWKSLAKDNFHSKTQHRFRYRYLLVDEFQDISPQRAELLKALKAADPSTSLFAVGDDWQAIYRFNGGDVRLTFNFAEHFGHTAQVVLGTTFRFNNRIAAVANRFVQSNPAQLPKTLQSLTSSNRAEIVLLAGQKEDVIGQALAAIQQENQQTETTVSVMLLARMNRSEPDVSEWADSYPGLRLEFMTAHKAKGCEADYVILLDVVQGETGFPSNKPHDPLIDCFLADKEEFADAEERRLFYVALTRARRRVFIHTQRGEESVFVKELQRYKKEVLNWV</sequence>
<evidence type="ECO:0000256" key="5">
    <source>
        <dbReference type="ARBA" id="ARBA00022840"/>
    </source>
</evidence>
<dbReference type="InterPro" id="IPR027417">
    <property type="entry name" value="P-loop_NTPase"/>
</dbReference>
<dbReference type="GO" id="GO:0003677">
    <property type="term" value="F:DNA binding"/>
    <property type="evidence" value="ECO:0007669"/>
    <property type="project" value="InterPro"/>
</dbReference>
<dbReference type="Gene3D" id="3.40.91.30">
    <property type="match status" value="1"/>
</dbReference>
<dbReference type="InterPro" id="IPR014017">
    <property type="entry name" value="DNA_helicase_UvrD-like_C"/>
</dbReference>
<keyword evidence="2 10" id="KW-0547">Nucleotide-binding</keyword>
<dbReference type="Pfam" id="PF00580">
    <property type="entry name" value="UvrD-helicase"/>
    <property type="match status" value="2"/>
</dbReference>
<keyword evidence="6" id="KW-0413">Isomerase</keyword>
<dbReference type="PANTHER" id="PTHR11070:SF63">
    <property type="entry name" value="DNA HELICASE IV"/>
    <property type="match status" value="1"/>
</dbReference>
<evidence type="ECO:0000256" key="2">
    <source>
        <dbReference type="ARBA" id="ARBA00022741"/>
    </source>
</evidence>
<evidence type="ECO:0000256" key="9">
    <source>
        <dbReference type="ARBA" id="ARBA00048988"/>
    </source>
</evidence>
<accession>A0A2S5KJK2</accession>
<feature type="binding site" evidence="10">
    <location>
        <begin position="195"/>
        <end position="202"/>
    </location>
    <ligand>
        <name>ATP</name>
        <dbReference type="ChEBI" id="CHEBI:30616"/>
    </ligand>
</feature>
<name>A0A2S5KJK2_9PROT</name>
<dbReference type="EMBL" id="PRLP01000117">
    <property type="protein sequence ID" value="PPC75007.1"/>
    <property type="molecule type" value="Genomic_DNA"/>
</dbReference>
<dbReference type="InterPro" id="IPR013986">
    <property type="entry name" value="DExx_box_DNA_helicase_dom_sf"/>
</dbReference>
<dbReference type="GO" id="GO:0005829">
    <property type="term" value="C:cytosol"/>
    <property type="evidence" value="ECO:0007669"/>
    <property type="project" value="TreeGrafter"/>
</dbReference>
<comment type="similarity">
    <text evidence="1">Belongs to the helicase family. UvrD subfamily.</text>
</comment>
<keyword evidence="5 10" id="KW-0067">ATP-binding</keyword>
<proteinExistence type="inferred from homology"/>
<dbReference type="AlphaFoldDB" id="A0A2S5KJK2"/>
<reference evidence="12 13" key="1">
    <citation type="submission" date="2018-02" db="EMBL/GenBank/DDBJ databases">
        <title>novel marine gammaproteobacteria from coastal saline agro ecosystem.</title>
        <authorList>
            <person name="Krishnan R."/>
            <person name="Ramesh Kumar N."/>
        </authorList>
    </citation>
    <scope>NUCLEOTIDE SEQUENCE [LARGE SCALE GENOMIC DNA]</scope>
    <source>
        <strain evidence="12 13">228</strain>
    </source>
</reference>
<evidence type="ECO:0000259" key="11">
    <source>
        <dbReference type="PROSITE" id="PS51198"/>
    </source>
</evidence>
<keyword evidence="4 10" id="KW-0347">Helicase</keyword>
<dbReference type="PANTHER" id="PTHR11070">
    <property type="entry name" value="UVRD / RECB / PCRA DNA HELICASE FAMILY MEMBER"/>
    <property type="match status" value="1"/>
</dbReference>
<evidence type="ECO:0000256" key="6">
    <source>
        <dbReference type="ARBA" id="ARBA00023235"/>
    </source>
</evidence>
<evidence type="ECO:0000256" key="10">
    <source>
        <dbReference type="PROSITE-ProRule" id="PRU00560"/>
    </source>
</evidence>
<organism evidence="12 13">
    <name type="scientific">Proteobacteria bacterium 228</name>
    <dbReference type="NCBI Taxonomy" id="2083153"/>
    <lineage>
        <taxon>Bacteria</taxon>
        <taxon>Pseudomonadati</taxon>
        <taxon>Pseudomonadota</taxon>
    </lineage>
</organism>
<evidence type="ECO:0000256" key="4">
    <source>
        <dbReference type="ARBA" id="ARBA00022806"/>
    </source>
</evidence>
<dbReference type="SUPFAM" id="SSF52540">
    <property type="entry name" value="P-loop containing nucleoside triphosphate hydrolases"/>
    <property type="match status" value="1"/>
</dbReference>
<dbReference type="GO" id="GO:0005524">
    <property type="term" value="F:ATP binding"/>
    <property type="evidence" value="ECO:0007669"/>
    <property type="project" value="UniProtKB-UniRule"/>
</dbReference>
<dbReference type="Gene3D" id="3.40.50.300">
    <property type="entry name" value="P-loop containing nucleotide triphosphate hydrolases"/>
    <property type="match status" value="3"/>
</dbReference>
<evidence type="ECO:0000256" key="3">
    <source>
        <dbReference type="ARBA" id="ARBA00022801"/>
    </source>
</evidence>
<dbReference type="InterPro" id="IPR000212">
    <property type="entry name" value="DNA_helicase_UvrD/REP"/>
</dbReference>
<dbReference type="GO" id="GO:0016887">
    <property type="term" value="F:ATP hydrolysis activity"/>
    <property type="evidence" value="ECO:0007669"/>
    <property type="project" value="RHEA"/>
</dbReference>
<dbReference type="Pfam" id="PF13361">
    <property type="entry name" value="UvrD_C"/>
    <property type="match status" value="1"/>
</dbReference>
<dbReference type="GO" id="GO:0000725">
    <property type="term" value="P:recombinational repair"/>
    <property type="evidence" value="ECO:0007669"/>
    <property type="project" value="TreeGrafter"/>
</dbReference>
<evidence type="ECO:0000256" key="1">
    <source>
        <dbReference type="ARBA" id="ARBA00009922"/>
    </source>
</evidence>
<comment type="caution">
    <text evidence="12">The sequence shown here is derived from an EMBL/GenBank/DDBJ whole genome shotgun (WGS) entry which is preliminary data.</text>
</comment>
<dbReference type="InterPro" id="IPR014016">
    <property type="entry name" value="UvrD-like_ATP-bd"/>
</dbReference>
<feature type="domain" description="UvrD-like helicase ATP-binding" evidence="11">
    <location>
        <begin position="174"/>
        <end position="685"/>
    </location>
</feature>
<dbReference type="Proteomes" id="UP000238196">
    <property type="component" value="Unassembled WGS sequence"/>
</dbReference>
<gene>
    <name evidence="12" type="ORF">C4K68_22835</name>
</gene>
<comment type="catalytic activity">
    <reaction evidence="7">
        <text>Couples ATP hydrolysis with the unwinding of duplex DNA by translocating in the 3'-5' direction.</text>
        <dbReference type="EC" id="5.6.2.4"/>
    </reaction>
</comment>
<dbReference type="GO" id="GO:0043138">
    <property type="term" value="F:3'-5' DNA helicase activity"/>
    <property type="evidence" value="ECO:0007669"/>
    <property type="project" value="UniProtKB-EC"/>
</dbReference>
<dbReference type="FunFam" id="3.40.50.300:FF:000975">
    <property type="entry name" value="DNA helicase"/>
    <property type="match status" value="1"/>
</dbReference>
<evidence type="ECO:0000313" key="13">
    <source>
        <dbReference type="Proteomes" id="UP000238196"/>
    </source>
</evidence>
<evidence type="ECO:0000313" key="12">
    <source>
        <dbReference type="EMBL" id="PPC75007.1"/>
    </source>
</evidence>
<evidence type="ECO:0000256" key="8">
    <source>
        <dbReference type="ARBA" id="ARBA00034808"/>
    </source>
</evidence>
<comment type="catalytic activity">
    <reaction evidence="9">
        <text>ATP + H2O = ADP + phosphate + H(+)</text>
        <dbReference type="Rhea" id="RHEA:13065"/>
        <dbReference type="ChEBI" id="CHEBI:15377"/>
        <dbReference type="ChEBI" id="CHEBI:15378"/>
        <dbReference type="ChEBI" id="CHEBI:30616"/>
        <dbReference type="ChEBI" id="CHEBI:43474"/>
        <dbReference type="ChEBI" id="CHEBI:456216"/>
        <dbReference type="EC" id="5.6.2.4"/>
    </reaction>
</comment>
<dbReference type="Gene3D" id="1.10.10.160">
    <property type="match status" value="1"/>
</dbReference>
<dbReference type="EC" id="5.6.2.4" evidence="8"/>
<dbReference type="PROSITE" id="PS51198">
    <property type="entry name" value="UVRD_HELICASE_ATP_BIND"/>
    <property type="match status" value="1"/>
</dbReference>